<proteinExistence type="predicted"/>
<dbReference type="InterPro" id="IPR004695">
    <property type="entry name" value="SLAC1/Mae1/Ssu1/TehA"/>
</dbReference>
<feature type="transmembrane region" description="Helical" evidence="5">
    <location>
        <begin position="121"/>
        <end position="141"/>
    </location>
</feature>
<comment type="subcellular location">
    <subcellularLocation>
        <location evidence="1">Membrane</location>
        <topology evidence="1">Multi-pass membrane protein</topology>
    </subcellularLocation>
</comment>
<dbReference type="InterPro" id="IPR038665">
    <property type="entry name" value="Voltage-dep_anion_channel_sf"/>
</dbReference>
<keyword evidence="4 5" id="KW-0472">Membrane</keyword>
<keyword evidence="7" id="KW-1185">Reference proteome</keyword>
<feature type="transmembrane region" description="Helical" evidence="5">
    <location>
        <begin position="6"/>
        <end position="24"/>
    </location>
</feature>
<evidence type="ECO:0000256" key="5">
    <source>
        <dbReference type="SAM" id="Phobius"/>
    </source>
</evidence>
<evidence type="ECO:0000256" key="3">
    <source>
        <dbReference type="ARBA" id="ARBA00022989"/>
    </source>
</evidence>
<organism evidence="6 7">
    <name type="scientific">Flammeovirga kamogawensis</name>
    <dbReference type="NCBI Taxonomy" id="373891"/>
    <lineage>
        <taxon>Bacteria</taxon>
        <taxon>Pseudomonadati</taxon>
        <taxon>Bacteroidota</taxon>
        <taxon>Cytophagia</taxon>
        <taxon>Cytophagales</taxon>
        <taxon>Flammeovirgaceae</taxon>
        <taxon>Flammeovirga</taxon>
    </lineage>
</organism>
<feature type="transmembrane region" description="Helical" evidence="5">
    <location>
        <begin position="95"/>
        <end position="115"/>
    </location>
</feature>
<gene>
    <name evidence="6" type="ORF">KM029_00875</name>
</gene>
<protein>
    <submittedName>
        <fullName evidence="6">TDT family transporter</fullName>
    </submittedName>
</protein>
<evidence type="ECO:0000256" key="2">
    <source>
        <dbReference type="ARBA" id="ARBA00022692"/>
    </source>
</evidence>
<dbReference type="Gene3D" id="1.50.10.150">
    <property type="entry name" value="Voltage-dependent anion channel"/>
    <property type="match status" value="1"/>
</dbReference>
<dbReference type="EMBL" id="CP076128">
    <property type="protein sequence ID" value="QWG07520.1"/>
    <property type="molecule type" value="Genomic_DNA"/>
</dbReference>
<dbReference type="CDD" id="cd09325">
    <property type="entry name" value="TDT_C4-dicarb_trans"/>
    <property type="match status" value="1"/>
</dbReference>
<feature type="transmembrane region" description="Helical" evidence="5">
    <location>
        <begin position="153"/>
        <end position="171"/>
    </location>
</feature>
<dbReference type="Pfam" id="PF03595">
    <property type="entry name" value="SLAC1"/>
    <property type="match status" value="1"/>
</dbReference>
<sequence length="315" mass="36009">MNTRNLPIGLGGVALGTLTLGIAWNNMDYYLIYYLTIAISIAFFGVLIVRNIFHFDLIINELKHPILGSFVPTFSMVMMVLSGILVKQFSSFGKILWLSAIIIHLLILVIFSFYQLKEFKISSLVPSWFIPPIGIVVACVNSTNMEYPNLVSLIWWVATPLYFLILLLLFYRLSFYKFEALETFGIMAAPASLCFAGYLTIESHPNDFICHVLLTLAIFMTLLLYISFFKLLKYQFNPSFAAYTFPLAIGVVALQKYSYYLIESGEFVMGEVIRSISNIELIIASVLILYVIYKYFFYCIDELFKPQTLVNLNNK</sequence>
<feature type="transmembrane region" description="Helical" evidence="5">
    <location>
        <begin position="31"/>
        <end position="53"/>
    </location>
</feature>
<keyword evidence="2 5" id="KW-0812">Transmembrane</keyword>
<evidence type="ECO:0000256" key="1">
    <source>
        <dbReference type="ARBA" id="ARBA00004141"/>
    </source>
</evidence>
<keyword evidence="3 5" id="KW-1133">Transmembrane helix</keyword>
<feature type="transmembrane region" description="Helical" evidence="5">
    <location>
        <begin position="240"/>
        <end position="259"/>
    </location>
</feature>
<reference evidence="6 7" key="1">
    <citation type="submission" date="2021-05" db="EMBL/GenBank/DDBJ databases">
        <title>Comparative genomic studies on the polysaccharide-degrading batcterial strains of the Flammeovirga genus.</title>
        <authorList>
            <person name="Zewei F."/>
            <person name="Zheng Z."/>
            <person name="Yu L."/>
            <person name="Ruyue G."/>
            <person name="Yanhong M."/>
            <person name="Yuanyuan C."/>
            <person name="Jingyan G."/>
            <person name="Wenjun H."/>
        </authorList>
    </citation>
    <scope>NUCLEOTIDE SEQUENCE [LARGE SCALE GENOMIC DNA]</scope>
    <source>
        <strain evidence="6 7">YS10</strain>
    </source>
</reference>
<name>A0ABX8GX59_9BACT</name>
<feature type="transmembrane region" description="Helical" evidence="5">
    <location>
        <begin position="208"/>
        <end position="228"/>
    </location>
</feature>
<dbReference type="PANTHER" id="PTHR37955:SF1">
    <property type="entry name" value="DEP DOMAIN-CONTAINING PROTEIN"/>
    <property type="match status" value="1"/>
</dbReference>
<evidence type="ECO:0000256" key="4">
    <source>
        <dbReference type="ARBA" id="ARBA00023136"/>
    </source>
</evidence>
<dbReference type="PANTHER" id="PTHR37955">
    <property type="entry name" value="TELLURITE RESISTANCE PROTEIN TEHA"/>
    <property type="match status" value="1"/>
</dbReference>
<feature type="transmembrane region" description="Helical" evidence="5">
    <location>
        <begin position="183"/>
        <end position="201"/>
    </location>
</feature>
<feature type="transmembrane region" description="Helical" evidence="5">
    <location>
        <begin position="65"/>
        <end position="86"/>
    </location>
</feature>
<accession>A0ABX8GX59</accession>
<evidence type="ECO:0000313" key="7">
    <source>
        <dbReference type="Proteomes" id="UP000682802"/>
    </source>
</evidence>
<evidence type="ECO:0000313" key="6">
    <source>
        <dbReference type="EMBL" id="QWG07520.1"/>
    </source>
</evidence>
<feature type="transmembrane region" description="Helical" evidence="5">
    <location>
        <begin position="279"/>
        <end position="298"/>
    </location>
</feature>
<dbReference type="InterPro" id="IPR052951">
    <property type="entry name" value="Tellurite_res_ion_channel"/>
</dbReference>
<dbReference type="Proteomes" id="UP000682802">
    <property type="component" value="Chromosome 1"/>
</dbReference>
<dbReference type="RefSeq" id="WP_144074910.1">
    <property type="nucleotide sequence ID" value="NZ_CP076128.1"/>
</dbReference>